<keyword evidence="1 9" id="KW-0813">Transport</keyword>
<feature type="transmembrane region" description="Helical" evidence="9">
    <location>
        <begin position="367"/>
        <end position="387"/>
    </location>
</feature>
<feature type="transmembrane region" description="Helical" evidence="9">
    <location>
        <begin position="245"/>
        <end position="266"/>
    </location>
</feature>
<dbReference type="HAMAP" id="MF_00275">
    <property type="entry name" value="KdpA"/>
    <property type="match status" value="1"/>
</dbReference>
<reference evidence="10 11" key="1">
    <citation type="submission" date="2019-11" db="EMBL/GenBank/DDBJ databases">
        <title>Whole genome sequencing identifies a novel species of the genus Arsenicicoccus isolated from human blood.</title>
        <authorList>
            <person name="Jeong J.H."/>
            <person name="Kweon O.J."/>
            <person name="Kim H.R."/>
            <person name="Kim T.-H."/>
            <person name="Ha S.-M."/>
            <person name="Lee M.-K."/>
        </authorList>
    </citation>
    <scope>NUCLEOTIDE SEQUENCE [LARGE SCALE GENOMIC DNA]</scope>
    <source>
        <strain evidence="10 11">MKL-02</strain>
    </source>
</reference>
<keyword evidence="4 9" id="KW-0812">Transmembrane</keyword>
<keyword evidence="2 9" id="KW-1003">Cell membrane</keyword>
<dbReference type="InterPro" id="IPR004623">
    <property type="entry name" value="KdpA"/>
</dbReference>
<keyword evidence="3 9" id="KW-0633">Potassium transport</keyword>
<dbReference type="EMBL" id="WLVL01000037">
    <property type="protein sequence ID" value="MTB72061.1"/>
    <property type="molecule type" value="Genomic_DNA"/>
</dbReference>
<feature type="transmembrane region" description="Helical" evidence="9">
    <location>
        <begin position="472"/>
        <end position="494"/>
    </location>
</feature>
<dbReference type="NCBIfam" id="TIGR00680">
    <property type="entry name" value="kdpA"/>
    <property type="match status" value="1"/>
</dbReference>
<keyword evidence="8 9" id="KW-0472">Membrane</keyword>
<feature type="transmembrane region" description="Helical" evidence="9">
    <location>
        <begin position="6"/>
        <end position="27"/>
    </location>
</feature>
<evidence type="ECO:0000256" key="8">
    <source>
        <dbReference type="ARBA" id="ARBA00023136"/>
    </source>
</evidence>
<evidence type="ECO:0000256" key="3">
    <source>
        <dbReference type="ARBA" id="ARBA00022538"/>
    </source>
</evidence>
<dbReference type="AlphaFoldDB" id="A0A6I3IUU0"/>
<dbReference type="PANTHER" id="PTHR30607">
    <property type="entry name" value="POTASSIUM-TRANSPORTING ATPASE A CHAIN"/>
    <property type="match status" value="1"/>
</dbReference>
<keyword evidence="6 9" id="KW-1133">Transmembrane helix</keyword>
<evidence type="ECO:0000313" key="11">
    <source>
        <dbReference type="Proteomes" id="UP000431092"/>
    </source>
</evidence>
<evidence type="ECO:0000313" key="10">
    <source>
        <dbReference type="EMBL" id="MTB72061.1"/>
    </source>
</evidence>
<name>A0A6I3IUU0_9MICO</name>
<feature type="transmembrane region" description="Helical" evidence="9">
    <location>
        <begin position="515"/>
        <end position="537"/>
    </location>
</feature>
<dbReference type="PANTHER" id="PTHR30607:SF2">
    <property type="entry name" value="POTASSIUM-TRANSPORTING ATPASE POTASSIUM-BINDING SUBUNIT"/>
    <property type="match status" value="1"/>
</dbReference>
<protein>
    <recommendedName>
        <fullName evidence="9">Potassium-transporting ATPase potassium-binding subunit</fullName>
    </recommendedName>
    <alternativeName>
        <fullName evidence="9">ATP phosphohydrolase [potassium-transporting] A chain</fullName>
    </alternativeName>
    <alternativeName>
        <fullName evidence="9">Potassium-binding and translocating subunit A</fullName>
    </alternativeName>
    <alternativeName>
        <fullName evidence="9">Potassium-translocating ATPase A chain</fullName>
    </alternativeName>
</protein>
<dbReference type="Pfam" id="PF03814">
    <property type="entry name" value="KdpA"/>
    <property type="match status" value="1"/>
</dbReference>
<comment type="subcellular location">
    <subcellularLocation>
        <location evidence="9">Cell membrane</location>
        <topology evidence="9">Multi-pass membrane protein</topology>
    </subcellularLocation>
</comment>
<comment type="caution">
    <text evidence="10">The sequence shown here is derived from an EMBL/GenBank/DDBJ whole genome shotgun (WGS) entry which is preliminary data.</text>
</comment>
<feature type="transmembrane region" description="Helical" evidence="9">
    <location>
        <begin position="278"/>
        <end position="296"/>
    </location>
</feature>
<keyword evidence="11" id="KW-1185">Reference proteome</keyword>
<evidence type="ECO:0000256" key="7">
    <source>
        <dbReference type="ARBA" id="ARBA00023065"/>
    </source>
</evidence>
<comment type="subunit">
    <text evidence="9">The system is composed of three essential subunits: KdpA, KdpB and KdpC.</text>
</comment>
<proteinExistence type="inferred from homology"/>
<dbReference type="GO" id="GO:0005886">
    <property type="term" value="C:plasma membrane"/>
    <property type="evidence" value="ECO:0007669"/>
    <property type="project" value="UniProtKB-SubCell"/>
</dbReference>
<feature type="transmembrane region" description="Helical" evidence="9">
    <location>
        <begin position="134"/>
        <end position="152"/>
    </location>
</feature>
<feature type="transmembrane region" description="Helical" evidence="9">
    <location>
        <begin position="59"/>
        <end position="78"/>
    </location>
</feature>
<evidence type="ECO:0000256" key="6">
    <source>
        <dbReference type="ARBA" id="ARBA00022989"/>
    </source>
</evidence>
<keyword evidence="7 9" id="KW-0406">Ion transport</keyword>
<comment type="function">
    <text evidence="9">Part of the high-affinity ATP-driven potassium transport (or Kdp) system, which catalyzes the hydrolysis of ATP coupled with the electrogenic transport of potassium into the cytoplasm. This subunit binds the extracellular potassium ions and delivers the ions to the membrane domain of KdpB through an intramembrane tunnel.</text>
</comment>
<dbReference type="Proteomes" id="UP000431092">
    <property type="component" value="Unassembled WGS sequence"/>
</dbReference>
<feature type="transmembrane region" description="Helical" evidence="9">
    <location>
        <begin position="316"/>
        <end position="336"/>
    </location>
</feature>
<comment type="similarity">
    <text evidence="9">Belongs to the KdpA family.</text>
</comment>
<keyword evidence="5 9" id="KW-0630">Potassium</keyword>
<feature type="transmembrane region" description="Helical" evidence="9">
    <location>
        <begin position="343"/>
        <end position="361"/>
    </location>
</feature>
<accession>A0A6I3IUU0</accession>
<evidence type="ECO:0000256" key="5">
    <source>
        <dbReference type="ARBA" id="ARBA00022958"/>
    </source>
</evidence>
<dbReference type="PIRSF" id="PIRSF001294">
    <property type="entry name" value="K_ATPaseA"/>
    <property type="match status" value="1"/>
</dbReference>
<gene>
    <name evidence="9 10" type="primary">kdpA</name>
    <name evidence="10" type="ORF">GGG17_08790</name>
</gene>
<evidence type="ECO:0000256" key="9">
    <source>
        <dbReference type="HAMAP-Rule" id="MF_00275"/>
    </source>
</evidence>
<sequence length="546" mass="57107">MVGDLLTVLALVALLGIVHVPLGTWMARVYTSTRHLWVERVLYRAAGVNPDGEQTWRSYALSVMGFSVASVLGLWALITAQRWLPLRAGREGMSWHTGLNTAVSFTTNTNWQSYAGEVGTGHLVQMAGLTVQNFVSAAVGMAVAVALVRGLARERTWRLGSLWVDLVRGTVRILLPIAVLGALVLIAGGVVQNLASPTEITTVTGARQTVQGGPVASQEVIKLLGTNGGGFFNANSAHPFENPNAFTNLVEAFLVLCIPFSLPWTYGMLVRDRRQGHVVLVLMASLWSLGLAAAYAAERAAATGATGALEGKEMRFGLIGSVLFGTATTGTSTGAVNSMHDSYSALGGGMLMLNMMLGEVSPGGVGTGLYSALILAIITVFIAGLMVGRTPEILGKQIGRREITCAALYVIAMPALVLAGTAIALSVPVSRDALLNVGPHGLSEMLYAFTSASNNNGSAFAGLSADQPLLNLMLAACMFLGRFVPIVLALALAGSLAEQRRRPVTDGTMPTHTPVFAGLLVAITIVLAGLTFFPSLALGPLAEALS</sequence>
<organism evidence="10 11">
    <name type="scientific">Arsenicicoccus cauae</name>
    <dbReference type="NCBI Taxonomy" id="2663847"/>
    <lineage>
        <taxon>Bacteria</taxon>
        <taxon>Bacillati</taxon>
        <taxon>Actinomycetota</taxon>
        <taxon>Actinomycetes</taxon>
        <taxon>Micrococcales</taxon>
        <taxon>Intrasporangiaceae</taxon>
        <taxon>Arsenicicoccus</taxon>
    </lineage>
</organism>
<evidence type="ECO:0000256" key="2">
    <source>
        <dbReference type="ARBA" id="ARBA00022475"/>
    </source>
</evidence>
<dbReference type="GO" id="GO:0030955">
    <property type="term" value="F:potassium ion binding"/>
    <property type="evidence" value="ECO:0007669"/>
    <property type="project" value="UniProtKB-UniRule"/>
</dbReference>
<evidence type="ECO:0000256" key="4">
    <source>
        <dbReference type="ARBA" id="ARBA00022692"/>
    </source>
</evidence>
<feature type="transmembrane region" description="Helical" evidence="9">
    <location>
        <begin position="407"/>
        <end position="427"/>
    </location>
</feature>
<dbReference type="GO" id="GO:0008556">
    <property type="term" value="F:P-type potassium transmembrane transporter activity"/>
    <property type="evidence" value="ECO:0007669"/>
    <property type="project" value="InterPro"/>
</dbReference>
<evidence type="ECO:0000256" key="1">
    <source>
        <dbReference type="ARBA" id="ARBA00022448"/>
    </source>
</evidence>
<feature type="transmembrane region" description="Helical" evidence="9">
    <location>
        <begin position="173"/>
        <end position="191"/>
    </location>
</feature>